<evidence type="ECO:0008006" key="4">
    <source>
        <dbReference type="Google" id="ProtNLM"/>
    </source>
</evidence>
<protein>
    <recommendedName>
        <fullName evidence="4">Phosphoribosylanthranilate isomerase</fullName>
    </recommendedName>
</protein>
<dbReference type="AlphaFoldDB" id="A0A7S0BKI0"/>
<proteinExistence type="inferred from homology"/>
<name>A0A7S0BKI0_9RHOD</name>
<dbReference type="InterPro" id="IPR013785">
    <property type="entry name" value="Aldolase_TIM"/>
</dbReference>
<dbReference type="PANTHER" id="PTHR42894">
    <property type="entry name" value="N-(5'-PHOSPHORIBOSYL)ANTHRANILATE ISOMERASE"/>
    <property type="match status" value="1"/>
</dbReference>
<comment type="similarity">
    <text evidence="1">Belongs to the TrpF family.</text>
</comment>
<evidence type="ECO:0000313" key="3">
    <source>
        <dbReference type="EMBL" id="CAD8396728.1"/>
    </source>
</evidence>
<dbReference type="InterPro" id="IPR044643">
    <property type="entry name" value="TrpF_fam"/>
</dbReference>
<dbReference type="EMBL" id="HBEK01012192">
    <property type="protein sequence ID" value="CAD8396728.1"/>
    <property type="molecule type" value="Transcribed_RNA"/>
</dbReference>
<dbReference type="GO" id="GO:0004640">
    <property type="term" value="F:phosphoribosylanthranilate isomerase activity"/>
    <property type="evidence" value="ECO:0007669"/>
    <property type="project" value="InterPro"/>
</dbReference>
<reference evidence="3" key="1">
    <citation type="submission" date="2021-01" db="EMBL/GenBank/DDBJ databases">
        <authorList>
            <person name="Corre E."/>
            <person name="Pelletier E."/>
            <person name="Niang G."/>
            <person name="Scheremetjew M."/>
            <person name="Finn R."/>
            <person name="Kale V."/>
            <person name="Holt S."/>
            <person name="Cochrane G."/>
            <person name="Meng A."/>
            <person name="Brown T."/>
            <person name="Cohen L."/>
        </authorList>
    </citation>
    <scope>NUCLEOTIDE SEQUENCE</scope>
    <source>
        <strain evidence="3">UTEX LB 2760</strain>
    </source>
</reference>
<dbReference type="GO" id="GO:0000162">
    <property type="term" value="P:L-tryptophan biosynthetic process"/>
    <property type="evidence" value="ECO:0007669"/>
    <property type="project" value="InterPro"/>
</dbReference>
<dbReference type="InterPro" id="IPR011060">
    <property type="entry name" value="RibuloseP-bd_barrel"/>
</dbReference>
<sequence>MATGFLTSSVLKSQVSRRARRQLTICSSRGGINTVKICGIHTPEDARMVVEEAKNLLPEELSLMLGMIMWPGSKRHVPIDVASEIACVAKEAEIPSVGVFVDEDASTMTAARDGAGSKELKDSSSKDVLY</sequence>
<dbReference type="Gene3D" id="3.20.20.70">
    <property type="entry name" value="Aldolase class I"/>
    <property type="match status" value="1"/>
</dbReference>
<organism evidence="3">
    <name type="scientific">Rhodosorus marinus</name>
    <dbReference type="NCBI Taxonomy" id="101924"/>
    <lineage>
        <taxon>Eukaryota</taxon>
        <taxon>Rhodophyta</taxon>
        <taxon>Stylonematophyceae</taxon>
        <taxon>Stylonematales</taxon>
        <taxon>Stylonemataceae</taxon>
        <taxon>Rhodosorus</taxon>
    </lineage>
</organism>
<feature type="region of interest" description="Disordered" evidence="2">
    <location>
        <begin position="111"/>
        <end position="130"/>
    </location>
</feature>
<evidence type="ECO:0000256" key="1">
    <source>
        <dbReference type="ARBA" id="ARBA00007571"/>
    </source>
</evidence>
<evidence type="ECO:0000256" key="2">
    <source>
        <dbReference type="SAM" id="MobiDB-lite"/>
    </source>
</evidence>
<dbReference type="SUPFAM" id="SSF51366">
    <property type="entry name" value="Ribulose-phoshate binding barrel"/>
    <property type="match status" value="1"/>
</dbReference>
<accession>A0A7S0BKI0</accession>
<gene>
    <name evidence="3" type="ORF">RMAR0315_LOCUS6715</name>
</gene>
<dbReference type="PANTHER" id="PTHR42894:SF1">
    <property type="entry name" value="N-(5'-PHOSPHORIBOSYL)ANTHRANILATE ISOMERASE"/>
    <property type="match status" value="1"/>
</dbReference>
<feature type="compositionally biased region" description="Basic and acidic residues" evidence="2">
    <location>
        <begin position="115"/>
        <end position="130"/>
    </location>
</feature>